<accession>A0ABV8A5I9</accession>
<keyword evidence="1" id="KW-0812">Transmembrane</keyword>
<dbReference type="RefSeq" id="WP_380076921.1">
    <property type="nucleotide sequence ID" value="NZ_JBHRZF010000091.1"/>
</dbReference>
<keyword evidence="1" id="KW-1133">Transmembrane helix</keyword>
<gene>
    <name evidence="2" type="ORF">ACFOPQ_08080</name>
</gene>
<protein>
    <submittedName>
        <fullName evidence="2">FHA domain-containing protein</fullName>
    </submittedName>
</protein>
<dbReference type="Gene3D" id="2.60.200.20">
    <property type="match status" value="2"/>
</dbReference>
<proteinExistence type="predicted"/>
<dbReference type="EMBL" id="JBHRZF010000091">
    <property type="protein sequence ID" value="MFC3860719.1"/>
    <property type="molecule type" value="Genomic_DNA"/>
</dbReference>
<comment type="caution">
    <text evidence="2">The sequence shown here is derived from an EMBL/GenBank/DDBJ whole genome shotgun (WGS) entry which is preliminary data.</text>
</comment>
<evidence type="ECO:0000256" key="1">
    <source>
        <dbReference type="SAM" id="Phobius"/>
    </source>
</evidence>
<keyword evidence="1" id="KW-0472">Membrane</keyword>
<sequence length="395" mass="41776">MNRTLQTTLLGATGGFLGFVLSEFLVPQTASGGFLGNLVSTALWTALLMLPLTLVLLAGENLLGLRGRWSRGLAQVWLPALLLGAFSGAIAQFIYALGLMAGTPGRLMRALGWAIMGAGVGLLLGLNDRSMTKALRGALGGAAGGFLGGLVFDSFTALRFGEDDTGTVARLVGLTILGAAIGFMLRLAQEFFKGAWLMGTGTGRYEGKQYILGKPAVTVGRSDANDISLYHDGQSPMQAGTLLQRGRHWHWEGDTILINRQPQTRAELHPGDRLTIGQTELVFQQKGKTASGCVPVPPLELTASHQTVPFPAGFQHLSVGTEGELRVEGAGIQARHATITAQPDGTLLLQAQAPLELNDQPLAAGRTVPLRPGDLLKLGDTEFALIKSERLPVKS</sequence>
<evidence type="ECO:0000313" key="2">
    <source>
        <dbReference type="EMBL" id="MFC3860719.1"/>
    </source>
</evidence>
<feature type="transmembrane region" description="Helical" evidence="1">
    <location>
        <begin position="138"/>
        <end position="161"/>
    </location>
</feature>
<feature type="transmembrane region" description="Helical" evidence="1">
    <location>
        <begin position="167"/>
        <end position="188"/>
    </location>
</feature>
<feature type="transmembrane region" description="Helical" evidence="1">
    <location>
        <begin position="42"/>
        <end position="64"/>
    </location>
</feature>
<dbReference type="Proteomes" id="UP001595748">
    <property type="component" value="Unassembled WGS sequence"/>
</dbReference>
<dbReference type="SUPFAM" id="SSF49879">
    <property type="entry name" value="SMAD/FHA domain"/>
    <property type="match status" value="2"/>
</dbReference>
<reference evidence="3" key="1">
    <citation type="journal article" date="2019" name="Int. J. Syst. Evol. Microbiol.">
        <title>The Global Catalogue of Microorganisms (GCM) 10K type strain sequencing project: providing services to taxonomists for standard genome sequencing and annotation.</title>
        <authorList>
            <consortium name="The Broad Institute Genomics Platform"/>
            <consortium name="The Broad Institute Genome Sequencing Center for Infectious Disease"/>
            <person name="Wu L."/>
            <person name="Ma J."/>
        </authorList>
    </citation>
    <scope>NUCLEOTIDE SEQUENCE [LARGE SCALE GENOMIC DNA]</scope>
    <source>
        <strain evidence="3">CCTCC AB 2013263</strain>
    </source>
</reference>
<feature type="transmembrane region" description="Helical" evidence="1">
    <location>
        <begin position="107"/>
        <end position="126"/>
    </location>
</feature>
<feature type="transmembrane region" description="Helical" evidence="1">
    <location>
        <begin position="76"/>
        <end position="95"/>
    </location>
</feature>
<organism evidence="2 3">
    <name type="scientific">Deinococcus antarcticus</name>
    <dbReference type="NCBI Taxonomy" id="1298767"/>
    <lineage>
        <taxon>Bacteria</taxon>
        <taxon>Thermotogati</taxon>
        <taxon>Deinococcota</taxon>
        <taxon>Deinococci</taxon>
        <taxon>Deinococcales</taxon>
        <taxon>Deinococcaceae</taxon>
        <taxon>Deinococcus</taxon>
    </lineage>
</organism>
<name>A0ABV8A5I9_9DEIO</name>
<evidence type="ECO:0000313" key="3">
    <source>
        <dbReference type="Proteomes" id="UP001595748"/>
    </source>
</evidence>
<dbReference type="InterPro" id="IPR008984">
    <property type="entry name" value="SMAD_FHA_dom_sf"/>
</dbReference>
<dbReference type="CDD" id="cd00060">
    <property type="entry name" value="FHA"/>
    <property type="match status" value="2"/>
</dbReference>
<keyword evidence="3" id="KW-1185">Reference proteome</keyword>